<dbReference type="Proteomes" id="UP000252893">
    <property type="component" value="Unassembled WGS sequence"/>
</dbReference>
<keyword evidence="2" id="KW-0812">Transmembrane</keyword>
<feature type="compositionally biased region" description="Basic and acidic residues" evidence="1">
    <location>
        <begin position="141"/>
        <end position="151"/>
    </location>
</feature>
<dbReference type="OrthoDB" id="9804158at2"/>
<evidence type="ECO:0000313" key="3">
    <source>
        <dbReference type="EMBL" id="RBO95845.1"/>
    </source>
</evidence>
<keyword evidence="2" id="KW-1133">Transmembrane helix</keyword>
<dbReference type="Pfam" id="PF06059">
    <property type="entry name" value="DUF930"/>
    <property type="match status" value="1"/>
</dbReference>
<proteinExistence type="predicted"/>
<keyword evidence="4" id="KW-1185">Reference proteome</keyword>
<accession>A0A366E157</accession>
<feature type="region of interest" description="Disordered" evidence="1">
    <location>
        <begin position="52"/>
        <end position="151"/>
    </location>
</feature>
<feature type="compositionally biased region" description="Low complexity" evidence="1">
    <location>
        <begin position="108"/>
        <end position="120"/>
    </location>
</feature>
<reference evidence="3 4" key="1">
    <citation type="submission" date="2018-06" db="EMBL/GenBank/DDBJ databases">
        <title>Genomic Encyclopedia of Type Strains, Phase IV (KMG-IV): sequencing the most valuable type-strain genomes for metagenomic binning, comparative biology and taxonomic classification.</title>
        <authorList>
            <person name="Goeker M."/>
        </authorList>
    </citation>
    <scope>NUCLEOTIDE SEQUENCE [LARGE SCALE GENOMIC DNA]</scope>
    <source>
        <strain evidence="3 4">DSM 25619</strain>
    </source>
</reference>
<evidence type="ECO:0000256" key="1">
    <source>
        <dbReference type="SAM" id="MobiDB-lite"/>
    </source>
</evidence>
<comment type="caution">
    <text evidence="3">The sequence shown here is derived from an EMBL/GenBank/DDBJ whole genome shotgun (WGS) entry which is preliminary data.</text>
</comment>
<evidence type="ECO:0000256" key="2">
    <source>
        <dbReference type="SAM" id="Phobius"/>
    </source>
</evidence>
<name>A0A366E157_9HYPH</name>
<feature type="compositionally biased region" description="Basic and acidic residues" evidence="1">
    <location>
        <begin position="122"/>
        <end position="133"/>
    </location>
</feature>
<organism evidence="3 4">
    <name type="scientific">Pseudochrobactrum asaccharolyticum</name>
    <dbReference type="NCBI Taxonomy" id="354351"/>
    <lineage>
        <taxon>Bacteria</taxon>
        <taxon>Pseudomonadati</taxon>
        <taxon>Pseudomonadota</taxon>
        <taxon>Alphaproteobacteria</taxon>
        <taxon>Hyphomicrobiales</taxon>
        <taxon>Brucellaceae</taxon>
        <taxon>Pseudochrobactrum</taxon>
    </lineage>
</organism>
<gene>
    <name evidence="3" type="ORF">DFR47_103409</name>
</gene>
<keyword evidence="2" id="KW-0472">Membrane</keyword>
<evidence type="ECO:0000313" key="4">
    <source>
        <dbReference type="Proteomes" id="UP000252893"/>
    </source>
</evidence>
<protein>
    <submittedName>
        <fullName evidence="3">Uncharacterized protein DUF930</fullName>
    </submittedName>
</protein>
<feature type="transmembrane region" description="Helical" evidence="2">
    <location>
        <begin position="12"/>
        <end position="34"/>
    </location>
</feature>
<dbReference type="AlphaFoldDB" id="A0A366E157"/>
<sequence>MQNSSEDIPVRYRWGLGASVILHLLLIAVLLFGVPDVFPPAEEQSIHVELVEPEEKEPEPAPSPEQVSEPETSQVEEPAAEQIQEQKPQAFESAAPEDDKPQPEEPVETTPIEEPQTQTETAEDKVAEPKEEAVTLQPVKSDPELKKAKEIHSKDMLSDPRVKQAIGKLLMKDRMVQVCSIEALEQIRRQKAGAFPDILAPIGSETQGTRFEVKNGAFRSQGKWYEVRFQCQVNADAMSIQEFRYNIGQAIPESEWQARDLPRD</sequence>
<dbReference type="EMBL" id="QNRH01000003">
    <property type="protein sequence ID" value="RBO95845.1"/>
    <property type="molecule type" value="Genomic_DNA"/>
</dbReference>
<dbReference type="InterPro" id="IPR009273">
    <property type="entry name" value="DUF930"/>
</dbReference>